<dbReference type="Proteomes" id="UP000005408">
    <property type="component" value="Unassembled WGS sequence"/>
</dbReference>
<dbReference type="EnsemblMetazoa" id="G3667.1">
    <property type="protein sequence ID" value="G3667.1:cds"/>
    <property type="gene ID" value="G3667"/>
</dbReference>
<evidence type="ECO:0000313" key="2">
    <source>
        <dbReference type="Proteomes" id="UP000005408"/>
    </source>
</evidence>
<sequence length="137" mass="16126">MHGCADWKRIDTTGLHASIATRCSSFSQQLTNTEQATRGTEKLRRWAKSLHLDIQRRHVEQRVKDDEGRIETADIVQYRESEVYRLARDTFDREERQEQEGYIPETDILVWRNFLILNTLIRNGQRARSRMSTSSMG</sequence>
<evidence type="ECO:0000313" key="1">
    <source>
        <dbReference type="EnsemblMetazoa" id="G3667.1:cds"/>
    </source>
</evidence>
<accession>A0A8W8N2F3</accession>
<dbReference type="AlphaFoldDB" id="A0A8W8N2F3"/>
<proteinExistence type="predicted"/>
<reference evidence="1" key="1">
    <citation type="submission" date="2022-08" db="UniProtKB">
        <authorList>
            <consortium name="EnsemblMetazoa"/>
        </authorList>
    </citation>
    <scope>IDENTIFICATION</scope>
    <source>
        <strain evidence="1">05x7-T-G4-1.051#20</strain>
    </source>
</reference>
<name>A0A8W8N2F3_MAGGI</name>
<organism evidence="1 2">
    <name type="scientific">Magallana gigas</name>
    <name type="common">Pacific oyster</name>
    <name type="synonym">Crassostrea gigas</name>
    <dbReference type="NCBI Taxonomy" id="29159"/>
    <lineage>
        <taxon>Eukaryota</taxon>
        <taxon>Metazoa</taxon>
        <taxon>Spiralia</taxon>
        <taxon>Lophotrochozoa</taxon>
        <taxon>Mollusca</taxon>
        <taxon>Bivalvia</taxon>
        <taxon>Autobranchia</taxon>
        <taxon>Pteriomorphia</taxon>
        <taxon>Ostreida</taxon>
        <taxon>Ostreoidea</taxon>
        <taxon>Ostreidae</taxon>
        <taxon>Magallana</taxon>
    </lineage>
</organism>
<protein>
    <submittedName>
        <fullName evidence="1">Uncharacterized protein</fullName>
    </submittedName>
</protein>
<keyword evidence="2" id="KW-1185">Reference proteome</keyword>